<comment type="similarity">
    <text evidence="1">Belongs to the glycosyltransferase 90 family.</text>
</comment>
<feature type="domain" description="Glycosyl transferase CAP10" evidence="4">
    <location>
        <begin position="465"/>
        <end position="708"/>
    </location>
</feature>
<keyword evidence="6" id="KW-1185">Reference proteome</keyword>
<feature type="region of interest" description="Disordered" evidence="3">
    <location>
        <begin position="413"/>
        <end position="470"/>
    </location>
</feature>
<feature type="compositionally biased region" description="Low complexity" evidence="3">
    <location>
        <begin position="163"/>
        <end position="189"/>
    </location>
</feature>
<dbReference type="PANTHER" id="PTHR12203">
    <property type="entry name" value="KDEL LYS-ASP-GLU-LEU CONTAINING - RELATED"/>
    <property type="match status" value="1"/>
</dbReference>
<gene>
    <name evidence="5" type="primary">PLEST011743</name>
    <name evidence="5" type="ORF">PLESTB_000883000</name>
</gene>
<proteinExistence type="inferred from homology"/>
<name>A0A9W6BMD3_9CHLO</name>
<dbReference type="EMBL" id="BRXU01000010">
    <property type="protein sequence ID" value="GLC54593.1"/>
    <property type="molecule type" value="Genomic_DNA"/>
</dbReference>
<dbReference type="Proteomes" id="UP001165080">
    <property type="component" value="Unassembled WGS sequence"/>
</dbReference>
<dbReference type="PANTHER" id="PTHR12203:SF35">
    <property type="entry name" value="PROTEIN O-GLUCOSYLTRANSFERASE 1"/>
    <property type="match status" value="1"/>
</dbReference>
<evidence type="ECO:0000313" key="5">
    <source>
        <dbReference type="EMBL" id="GLC54593.1"/>
    </source>
</evidence>
<keyword evidence="2" id="KW-0808">Transferase</keyword>
<dbReference type="Pfam" id="PF05686">
    <property type="entry name" value="Glyco_transf_90"/>
    <property type="match status" value="1"/>
</dbReference>
<feature type="compositionally biased region" description="Low complexity" evidence="3">
    <location>
        <begin position="422"/>
        <end position="433"/>
    </location>
</feature>
<feature type="region of interest" description="Disordered" evidence="3">
    <location>
        <begin position="156"/>
        <end position="223"/>
    </location>
</feature>
<dbReference type="GO" id="GO:0016740">
    <property type="term" value="F:transferase activity"/>
    <property type="evidence" value="ECO:0007669"/>
    <property type="project" value="UniProtKB-KW"/>
</dbReference>
<dbReference type="AlphaFoldDB" id="A0A9W6BMD3"/>
<protein>
    <recommendedName>
        <fullName evidence="4">Glycosyl transferase CAP10 domain-containing protein</fullName>
    </recommendedName>
</protein>
<reference evidence="5 6" key="1">
    <citation type="journal article" date="2023" name="Commun. Biol.">
        <title>Reorganization of the ancestral sex-determining regions during the evolution of trioecy in Pleodorina starrii.</title>
        <authorList>
            <person name="Takahashi K."/>
            <person name="Suzuki S."/>
            <person name="Kawai-Toyooka H."/>
            <person name="Yamamoto K."/>
            <person name="Hamaji T."/>
            <person name="Ootsuki R."/>
            <person name="Yamaguchi H."/>
            <person name="Kawachi M."/>
            <person name="Higashiyama T."/>
            <person name="Nozaki H."/>
        </authorList>
    </citation>
    <scope>NUCLEOTIDE SEQUENCE [LARGE SCALE GENOMIC DNA]</scope>
    <source>
        <strain evidence="5 6">NIES-4479</strain>
    </source>
</reference>
<dbReference type="InterPro" id="IPR006598">
    <property type="entry name" value="CAP10"/>
</dbReference>
<dbReference type="SMART" id="SM00672">
    <property type="entry name" value="CAP10"/>
    <property type="match status" value="1"/>
</dbReference>
<evidence type="ECO:0000313" key="6">
    <source>
        <dbReference type="Proteomes" id="UP001165080"/>
    </source>
</evidence>
<sequence length="735" mass="77971">MHNLAGSEAGTRTQATEAAAAAAALAPNATLAAVEAAAAAATVTTHTITAAAARCDDAARQNATAAAAAVATAVAAPVANCEAARRQGLKVAGGAASADSSANSSASASAISRLGAHGLAHGLWEAGGWSSRGACVADCYSGGHSDGGSDDWNSKAGCGGSSGSSSSSRGCCSSTSSRRSGGCSSSSSSSGGGGSSSRTGDGAADGGGKVTRLSLPSRPHHHSHSRLRLHLHLALAAALVYGAAAVFSRRTPDHVAEILGNATLRALYPTHPWSIEVERSDTPRGPTRSEPPNVPFLAVQTDNDQLSLYDENLELDLAPWRRRRNASELTVAALLQWAARLPRLASQRVVMIKGGRLALLQQRNGSLLTCERPCDVVLDELLKELRTWLSESPSEWPDVVFFLNAADTSLCQQQRPDDPQIGTEATAAEARGSSGSGSGRRGGGGGSGGGERGGASGGGGGGGGRRRSKAAIGGCPVPVLSLIKEWDRHKDEDILVPPSLGMRGWGPLHYFPWKQKIDRAVFRGREYCHTRTYPYAQGTCSRTYMALMTQYNPEWSGLVDVGLVDNYTFALSLSPSRGDLANKTAKHIAARGFVRASELARFRYVLSLDGITASSRLARLLALNSVVLKQASPWIEWYYRSLVPGTHYVSIWTHHRSDVLHVLKSLRYKGRYLYDIATHGQAFAYRYLTPNARRLYWLRALREYRQLFSDMDSFLASQEIPESEPVITGSRKYGS</sequence>
<comment type="caution">
    <text evidence="5">The sequence shown here is derived from an EMBL/GenBank/DDBJ whole genome shotgun (WGS) entry which is preliminary data.</text>
</comment>
<dbReference type="InterPro" id="IPR051091">
    <property type="entry name" value="O-Glucosyltr/Glycosyltrsf_90"/>
</dbReference>
<evidence type="ECO:0000259" key="4">
    <source>
        <dbReference type="SMART" id="SM00672"/>
    </source>
</evidence>
<feature type="compositionally biased region" description="Gly residues" evidence="3">
    <location>
        <begin position="434"/>
        <end position="463"/>
    </location>
</feature>
<accession>A0A9W6BMD3</accession>
<evidence type="ECO:0000256" key="2">
    <source>
        <dbReference type="ARBA" id="ARBA00022679"/>
    </source>
</evidence>
<organism evidence="5 6">
    <name type="scientific">Pleodorina starrii</name>
    <dbReference type="NCBI Taxonomy" id="330485"/>
    <lineage>
        <taxon>Eukaryota</taxon>
        <taxon>Viridiplantae</taxon>
        <taxon>Chlorophyta</taxon>
        <taxon>core chlorophytes</taxon>
        <taxon>Chlorophyceae</taxon>
        <taxon>CS clade</taxon>
        <taxon>Chlamydomonadales</taxon>
        <taxon>Volvocaceae</taxon>
        <taxon>Pleodorina</taxon>
    </lineage>
</organism>
<evidence type="ECO:0000256" key="3">
    <source>
        <dbReference type="SAM" id="MobiDB-lite"/>
    </source>
</evidence>
<evidence type="ECO:0000256" key="1">
    <source>
        <dbReference type="ARBA" id="ARBA00010118"/>
    </source>
</evidence>